<proteinExistence type="predicted"/>
<name>A0A3A9IDG9_AERVE</name>
<feature type="transmembrane region" description="Helical" evidence="1">
    <location>
        <begin position="23"/>
        <end position="43"/>
    </location>
</feature>
<dbReference type="Proteomes" id="UP000281725">
    <property type="component" value="Unassembled WGS sequence"/>
</dbReference>
<accession>A0A3A9IDG9</accession>
<keyword evidence="1" id="KW-0812">Transmembrane</keyword>
<sequence>MLVQNQLCGILIEEFLSIWKFRAVFLSGILVILFGGMMDSGVLKYGGRIPIYLESWPVHSEGAKPANWLWD</sequence>
<keyword evidence="1" id="KW-1133">Transmembrane helix</keyword>
<reference evidence="2 4" key="2">
    <citation type="submission" date="2018-11" db="EMBL/GenBank/DDBJ databases">
        <title>Complete genome sequence of multidrug-resistant Aeromonas veronii strain MS-18-37.</title>
        <authorList>
            <person name="Abdelhamed H."/>
            <person name="Lawrence M."/>
            <person name="Waldbieser G."/>
        </authorList>
    </citation>
    <scope>NUCLEOTIDE SEQUENCE [LARGE SCALE GENOMIC DNA]</scope>
    <source>
        <strain evidence="2 4">MS-18-37</strain>
    </source>
</reference>
<protein>
    <submittedName>
        <fullName evidence="3">Uncharacterized protein</fullName>
    </submittedName>
</protein>
<dbReference type="EMBL" id="CP033604">
    <property type="protein sequence ID" value="AYV39183.1"/>
    <property type="molecule type" value="Genomic_DNA"/>
</dbReference>
<keyword evidence="1" id="KW-0472">Membrane</keyword>
<evidence type="ECO:0000313" key="4">
    <source>
        <dbReference type="Proteomes" id="UP000267614"/>
    </source>
</evidence>
<organism evidence="3 5">
    <name type="scientific">Aeromonas veronii</name>
    <dbReference type="NCBI Taxonomy" id="654"/>
    <lineage>
        <taxon>Bacteria</taxon>
        <taxon>Pseudomonadati</taxon>
        <taxon>Pseudomonadota</taxon>
        <taxon>Gammaproteobacteria</taxon>
        <taxon>Aeromonadales</taxon>
        <taxon>Aeromonadaceae</taxon>
        <taxon>Aeromonas</taxon>
    </lineage>
</organism>
<reference evidence="3 5" key="1">
    <citation type="submission" date="2018-09" db="EMBL/GenBank/DDBJ databases">
        <title>Genome sequencing of Aeromonas veronii MS-17-88.</title>
        <authorList>
            <person name="Tekedar H.C."/>
            <person name="Arick M.A."/>
            <person name="Hsu C.-Y."/>
            <person name="Thrash A."/>
            <person name="Karsi A."/>
            <person name="Lawrence M.L."/>
            <person name="Abdelhamed H."/>
        </authorList>
    </citation>
    <scope>NUCLEOTIDE SEQUENCE [LARGE SCALE GENOMIC DNA]</scope>
    <source>
        <strain evidence="3 5">MS 17-88</strain>
    </source>
</reference>
<dbReference type="Proteomes" id="UP000267614">
    <property type="component" value="Chromosome"/>
</dbReference>
<evidence type="ECO:0000256" key="1">
    <source>
        <dbReference type="SAM" id="Phobius"/>
    </source>
</evidence>
<evidence type="ECO:0000313" key="2">
    <source>
        <dbReference type="EMBL" id="AYV39183.1"/>
    </source>
</evidence>
<evidence type="ECO:0000313" key="3">
    <source>
        <dbReference type="EMBL" id="RKJ86391.1"/>
    </source>
</evidence>
<dbReference type="EMBL" id="RAWX01000004">
    <property type="protein sequence ID" value="RKJ86391.1"/>
    <property type="molecule type" value="Genomic_DNA"/>
</dbReference>
<dbReference type="AlphaFoldDB" id="A0A3A9IDG9"/>
<evidence type="ECO:0000313" key="5">
    <source>
        <dbReference type="Proteomes" id="UP000281725"/>
    </source>
</evidence>
<gene>
    <name evidence="3" type="ORF">D6R50_19205</name>
    <name evidence="2" type="ORF">EFI48_21555</name>
</gene>